<reference evidence="2" key="1">
    <citation type="submission" date="2018-10" db="EMBL/GenBank/DDBJ databases">
        <title>Effector identification in a new, highly contiguous assembly of the strawberry crown rot pathogen Phytophthora cactorum.</title>
        <authorList>
            <person name="Armitage A.D."/>
            <person name="Nellist C.F."/>
            <person name="Bates H."/>
            <person name="Vickerstaff R.J."/>
            <person name="Harrison R.J."/>
        </authorList>
    </citation>
    <scope>NUCLEOTIDE SEQUENCE</scope>
    <source>
        <strain evidence="2">15-7</strain>
    </source>
</reference>
<feature type="region of interest" description="Disordered" evidence="1">
    <location>
        <begin position="1"/>
        <end position="38"/>
    </location>
</feature>
<protein>
    <submittedName>
        <fullName evidence="2">Uncharacterized protein</fullName>
    </submittedName>
</protein>
<dbReference type="AlphaFoldDB" id="A0A8T0YNC0"/>
<organism evidence="2 3">
    <name type="scientific">Phytophthora cactorum</name>
    <dbReference type="NCBI Taxonomy" id="29920"/>
    <lineage>
        <taxon>Eukaryota</taxon>
        <taxon>Sar</taxon>
        <taxon>Stramenopiles</taxon>
        <taxon>Oomycota</taxon>
        <taxon>Peronosporomycetes</taxon>
        <taxon>Peronosporales</taxon>
        <taxon>Peronosporaceae</taxon>
        <taxon>Phytophthora</taxon>
    </lineage>
</organism>
<proteinExistence type="predicted"/>
<feature type="compositionally biased region" description="Polar residues" evidence="1">
    <location>
        <begin position="13"/>
        <end position="30"/>
    </location>
</feature>
<dbReference type="EMBL" id="RCMG01000579">
    <property type="protein sequence ID" value="KAG2851867.1"/>
    <property type="molecule type" value="Genomic_DNA"/>
</dbReference>
<gene>
    <name evidence="2" type="ORF">PC113_g15532</name>
</gene>
<evidence type="ECO:0000313" key="2">
    <source>
        <dbReference type="EMBL" id="KAG2851867.1"/>
    </source>
</evidence>
<evidence type="ECO:0000313" key="3">
    <source>
        <dbReference type="Proteomes" id="UP000735874"/>
    </source>
</evidence>
<comment type="caution">
    <text evidence="2">The sequence shown here is derived from an EMBL/GenBank/DDBJ whole genome shotgun (WGS) entry which is preliminary data.</text>
</comment>
<evidence type="ECO:0000256" key="1">
    <source>
        <dbReference type="SAM" id="MobiDB-lite"/>
    </source>
</evidence>
<sequence>MRDLDCLDIENASKANQASETPTESPQPEQDQPEWQARSTAMSFEISSNDLERNSDYREQQRIGDGRRVILAPASQPHLALQVDAET</sequence>
<dbReference type="Proteomes" id="UP000735874">
    <property type="component" value="Unassembled WGS sequence"/>
</dbReference>
<accession>A0A8T0YNC0</accession>
<name>A0A8T0YNC0_9STRA</name>